<dbReference type="AlphaFoldDB" id="A0A919J3M4"/>
<protein>
    <submittedName>
        <fullName evidence="2">Uncharacterized protein</fullName>
    </submittedName>
</protein>
<accession>A0A919J3M4</accession>
<dbReference type="EMBL" id="BOMM01000052">
    <property type="protein sequence ID" value="GIE14186.1"/>
    <property type="molecule type" value="Genomic_DNA"/>
</dbReference>
<sequence length="139" mass="15415">MMFHVTVYHNADGQFTSFRREHQLLAAFAFSRALPQNTTAEELAEWTFCLFNIDPDMLVDSCPTLDTASAFELACRYRLQRLRSLSVGDVVRVRTPTVVCWLACDGLGWSAIAPPSNVHAASDSTISTTSGSDQQRTEP</sequence>
<dbReference type="Proteomes" id="UP000598174">
    <property type="component" value="Unassembled WGS sequence"/>
</dbReference>
<reference evidence="2" key="1">
    <citation type="submission" date="2021-01" db="EMBL/GenBank/DDBJ databases">
        <title>Whole genome shotgun sequence of Actinoplanes ferrugineus NBRC 15555.</title>
        <authorList>
            <person name="Komaki H."/>
            <person name="Tamura T."/>
        </authorList>
    </citation>
    <scope>NUCLEOTIDE SEQUENCE</scope>
    <source>
        <strain evidence="2">NBRC 15555</strain>
    </source>
</reference>
<evidence type="ECO:0000313" key="2">
    <source>
        <dbReference type="EMBL" id="GIE14186.1"/>
    </source>
</evidence>
<dbReference type="RefSeq" id="WP_203820600.1">
    <property type="nucleotide sequence ID" value="NZ_BAAABP010000015.1"/>
</dbReference>
<keyword evidence="3" id="KW-1185">Reference proteome</keyword>
<evidence type="ECO:0000313" key="3">
    <source>
        <dbReference type="Proteomes" id="UP000598174"/>
    </source>
</evidence>
<feature type="region of interest" description="Disordered" evidence="1">
    <location>
        <begin position="117"/>
        <end position="139"/>
    </location>
</feature>
<evidence type="ECO:0000256" key="1">
    <source>
        <dbReference type="SAM" id="MobiDB-lite"/>
    </source>
</evidence>
<organism evidence="2 3">
    <name type="scientific">Paractinoplanes ferrugineus</name>
    <dbReference type="NCBI Taxonomy" id="113564"/>
    <lineage>
        <taxon>Bacteria</taxon>
        <taxon>Bacillati</taxon>
        <taxon>Actinomycetota</taxon>
        <taxon>Actinomycetes</taxon>
        <taxon>Micromonosporales</taxon>
        <taxon>Micromonosporaceae</taxon>
        <taxon>Paractinoplanes</taxon>
    </lineage>
</organism>
<gene>
    <name evidence="2" type="ORF">Afe05nite_60260</name>
</gene>
<comment type="caution">
    <text evidence="2">The sequence shown here is derived from an EMBL/GenBank/DDBJ whole genome shotgun (WGS) entry which is preliminary data.</text>
</comment>
<proteinExistence type="predicted"/>
<name>A0A919J3M4_9ACTN</name>
<feature type="compositionally biased region" description="Low complexity" evidence="1">
    <location>
        <begin position="122"/>
        <end position="133"/>
    </location>
</feature>